<evidence type="ECO:0000256" key="5">
    <source>
        <dbReference type="ARBA" id="ARBA00023273"/>
    </source>
</evidence>
<dbReference type="Proteomes" id="UP000192223">
    <property type="component" value="Unplaced"/>
</dbReference>
<keyword evidence="6" id="KW-0175">Coiled coil</keyword>
<dbReference type="PANTHER" id="PTHR21490">
    <property type="entry name" value="ENKURIN-RELATED"/>
    <property type="match status" value="1"/>
</dbReference>
<evidence type="ECO:0000256" key="2">
    <source>
        <dbReference type="ARBA" id="ARBA00004245"/>
    </source>
</evidence>
<protein>
    <submittedName>
        <fullName evidence="9">Enkurin</fullName>
    </submittedName>
</protein>
<gene>
    <name evidence="9" type="primary">LOC108741764</name>
</gene>
<dbReference type="STRING" id="224129.A0A1W4XIH3"/>
<dbReference type="InterPro" id="IPR052102">
    <property type="entry name" value="Enkurin_domain-protein"/>
</dbReference>
<dbReference type="Pfam" id="PF13864">
    <property type="entry name" value="Enkurin"/>
    <property type="match status" value="1"/>
</dbReference>
<dbReference type="InParanoid" id="A0A1W4XIH3"/>
<feature type="domain" description="Enkurin" evidence="7">
    <location>
        <begin position="175"/>
        <end position="267"/>
    </location>
</feature>
<evidence type="ECO:0000256" key="4">
    <source>
        <dbReference type="ARBA" id="ARBA00023212"/>
    </source>
</evidence>
<keyword evidence="3" id="KW-0963">Cytoplasm</keyword>
<dbReference type="KEGG" id="apln:108741764"/>
<feature type="coiled-coil region" evidence="6">
    <location>
        <begin position="205"/>
        <end position="262"/>
    </location>
</feature>
<dbReference type="InterPro" id="IPR027012">
    <property type="entry name" value="Enkurin_dom"/>
</dbReference>
<proteinExistence type="predicted"/>
<evidence type="ECO:0000256" key="6">
    <source>
        <dbReference type="SAM" id="Coils"/>
    </source>
</evidence>
<evidence type="ECO:0000259" key="7">
    <source>
        <dbReference type="PROSITE" id="PS51665"/>
    </source>
</evidence>
<name>A0A1W4XIH3_AGRPL</name>
<dbReference type="FunCoup" id="A0A1W4XIH3">
    <property type="interactions" value="35"/>
</dbReference>
<dbReference type="OrthoDB" id="2123594at2759"/>
<organism evidence="8 9">
    <name type="scientific">Agrilus planipennis</name>
    <name type="common">Emerald ash borer</name>
    <name type="synonym">Agrilus marcopoli</name>
    <dbReference type="NCBI Taxonomy" id="224129"/>
    <lineage>
        <taxon>Eukaryota</taxon>
        <taxon>Metazoa</taxon>
        <taxon>Ecdysozoa</taxon>
        <taxon>Arthropoda</taxon>
        <taxon>Hexapoda</taxon>
        <taxon>Insecta</taxon>
        <taxon>Pterygota</taxon>
        <taxon>Neoptera</taxon>
        <taxon>Endopterygota</taxon>
        <taxon>Coleoptera</taxon>
        <taxon>Polyphaga</taxon>
        <taxon>Elateriformia</taxon>
        <taxon>Buprestoidea</taxon>
        <taxon>Buprestidae</taxon>
        <taxon>Agrilinae</taxon>
        <taxon>Agrilus</taxon>
    </lineage>
</organism>
<accession>A0A1W4XIH3</accession>
<comment type="subcellular location">
    <subcellularLocation>
        <location evidence="1">Cell projection</location>
        <location evidence="1">Cilium</location>
    </subcellularLocation>
    <subcellularLocation>
        <location evidence="2">Cytoplasm</location>
        <location evidence="2">Cytoskeleton</location>
    </subcellularLocation>
</comment>
<evidence type="ECO:0000256" key="3">
    <source>
        <dbReference type="ARBA" id="ARBA00022490"/>
    </source>
</evidence>
<keyword evidence="8" id="KW-1185">Reference proteome</keyword>
<dbReference type="RefSeq" id="XP_018332175.1">
    <property type="nucleotide sequence ID" value="XM_018476673.1"/>
</dbReference>
<dbReference type="GO" id="GO:0005516">
    <property type="term" value="F:calmodulin binding"/>
    <property type="evidence" value="ECO:0007669"/>
    <property type="project" value="TreeGrafter"/>
</dbReference>
<keyword evidence="4" id="KW-0206">Cytoskeleton</keyword>
<dbReference type="PROSITE" id="PS51665">
    <property type="entry name" value="ENKURIN"/>
    <property type="match status" value="1"/>
</dbReference>
<dbReference type="AlphaFoldDB" id="A0A1W4XIH3"/>
<dbReference type="PANTHER" id="PTHR21490:SF0">
    <property type="entry name" value="ENKURIN"/>
    <property type="match status" value="1"/>
</dbReference>
<dbReference type="GeneID" id="108741764"/>
<evidence type="ECO:0000313" key="8">
    <source>
        <dbReference type="Proteomes" id="UP000192223"/>
    </source>
</evidence>
<sequence length="274" mass="32350">MSVIKITHHDENIYDIRQKEATFYKKSPRYISRYTNLVAKDYKKSRCKPHADMGLAHYPPPDPREFLKKHSVKPKPLKCPKQLGRIWKKESPPPKEFSCVPTVKECLEEERRRKEKIPAPKNYIRVNIKKAIGAKPKEPEKNIVDTRVGHKQNIDSGVEPKFIYGEEFGKIPSYLEQLMEERILERQSKNDVSGTEQPKCKYITREEREELLAGLKKNWEELQKQYQGLPILTDTIPKMNRKSKMEADLKQLEKDIVMIERHPYIYVYDDDDLN</sequence>
<dbReference type="GO" id="GO:0001669">
    <property type="term" value="C:acrosomal vesicle"/>
    <property type="evidence" value="ECO:0007669"/>
    <property type="project" value="TreeGrafter"/>
</dbReference>
<reference evidence="9" key="1">
    <citation type="submission" date="2025-08" db="UniProtKB">
        <authorList>
            <consortium name="RefSeq"/>
        </authorList>
    </citation>
    <scope>IDENTIFICATION</scope>
    <source>
        <tissue evidence="9">Entire body</tissue>
    </source>
</reference>
<dbReference type="GO" id="GO:0005879">
    <property type="term" value="C:axonemal microtubule"/>
    <property type="evidence" value="ECO:0007669"/>
    <property type="project" value="TreeGrafter"/>
</dbReference>
<keyword evidence="5" id="KW-0966">Cell projection</keyword>
<evidence type="ECO:0000313" key="9">
    <source>
        <dbReference type="RefSeq" id="XP_018332175.1"/>
    </source>
</evidence>
<evidence type="ECO:0000256" key="1">
    <source>
        <dbReference type="ARBA" id="ARBA00004138"/>
    </source>
</evidence>